<name>A0A225APB5_TALAT</name>
<dbReference type="EMBL" id="LFMY01000006">
    <property type="protein sequence ID" value="OKL60214.1"/>
    <property type="molecule type" value="Genomic_DNA"/>
</dbReference>
<gene>
    <name evidence="3" type="ORF">UA08_04832</name>
</gene>
<dbReference type="GeneID" id="31004587"/>
<dbReference type="OrthoDB" id="4356994at2759"/>
<keyword evidence="2" id="KW-0539">Nucleus</keyword>
<dbReference type="PANTHER" id="PTHR37534:SF46">
    <property type="entry name" value="ZN(II)2CYS6 TRANSCRIPTION FACTOR (EUROFUNG)"/>
    <property type="match status" value="1"/>
</dbReference>
<dbReference type="AlphaFoldDB" id="A0A225APB5"/>
<dbReference type="RefSeq" id="XP_020120335.1">
    <property type="nucleotide sequence ID" value="XM_020267144.1"/>
</dbReference>
<keyword evidence="4" id="KW-1185">Reference proteome</keyword>
<evidence type="ECO:0000256" key="2">
    <source>
        <dbReference type="ARBA" id="ARBA00023242"/>
    </source>
</evidence>
<dbReference type="Proteomes" id="UP000214365">
    <property type="component" value="Unassembled WGS sequence"/>
</dbReference>
<comment type="subcellular location">
    <subcellularLocation>
        <location evidence="1">Nucleus</location>
    </subcellularLocation>
</comment>
<reference evidence="3 4" key="1">
    <citation type="submission" date="2015-06" db="EMBL/GenBank/DDBJ databases">
        <title>Talaromyces atroroseus IBT 11181 draft genome.</title>
        <authorList>
            <person name="Rasmussen K.B."/>
            <person name="Rasmussen S."/>
            <person name="Petersen B."/>
            <person name="Sicheritz-Ponten T."/>
            <person name="Mortensen U.H."/>
            <person name="Thrane U."/>
        </authorList>
    </citation>
    <scope>NUCLEOTIDE SEQUENCE [LARGE SCALE GENOMIC DNA]</scope>
    <source>
        <strain evidence="3 4">IBT 11181</strain>
    </source>
</reference>
<accession>A0A225APB5</accession>
<dbReference type="GO" id="GO:0005634">
    <property type="term" value="C:nucleus"/>
    <property type="evidence" value="ECO:0007669"/>
    <property type="project" value="UniProtKB-SubCell"/>
</dbReference>
<comment type="caution">
    <text evidence="3">The sequence shown here is derived from an EMBL/GenBank/DDBJ whole genome shotgun (WGS) entry which is preliminary data.</text>
</comment>
<organism evidence="3 4">
    <name type="scientific">Talaromyces atroroseus</name>
    <dbReference type="NCBI Taxonomy" id="1441469"/>
    <lineage>
        <taxon>Eukaryota</taxon>
        <taxon>Fungi</taxon>
        <taxon>Dikarya</taxon>
        <taxon>Ascomycota</taxon>
        <taxon>Pezizomycotina</taxon>
        <taxon>Eurotiomycetes</taxon>
        <taxon>Eurotiomycetidae</taxon>
        <taxon>Eurotiales</taxon>
        <taxon>Trichocomaceae</taxon>
        <taxon>Talaromyces</taxon>
        <taxon>Talaromyces sect. Trachyspermi</taxon>
    </lineage>
</organism>
<dbReference type="PANTHER" id="PTHR37534">
    <property type="entry name" value="TRANSCRIPTIONAL ACTIVATOR PROTEIN UGA3"/>
    <property type="match status" value="1"/>
</dbReference>
<protein>
    <recommendedName>
        <fullName evidence="5">Zn(2)-C6 fungal-type domain-containing protein</fullName>
    </recommendedName>
</protein>
<evidence type="ECO:0000256" key="1">
    <source>
        <dbReference type="ARBA" id="ARBA00004123"/>
    </source>
</evidence>
<sequence length="398" mass="46063">MQLKCKQCIRHRFSCEWPDNEALQRKKPLIQPALTDRHIACANSLVLSQQDRRSLEYFPSSTVYCYYDFFEWGALQYLVKVIAPRSKLLTRMILALAASEMHKCGLSENNNPVDDGLLHYTQALQELFKDLSAPTQEDPVDAKLATLVFMIHYELQFTGSLDRVQIHLRGFWALISNHSLFEKRHTQSRNLLTEVSNPQYLDIAATSLGVSSSLLQLLLSSDNPALSPMRLYQLSRLGGPVELGWLVMLARFAIWDLSSAHKPESTESLSILDHLLDLRERYCDLLHIADESPNSRWTCNVEVITRFAAFYWANILFYCRMLNDRTAQNDLHREAICKITNLLYYRHKQDGEYRKQSRVVWCTFMAAVETHDPVHRDWLVARLADVRNVSVELRATRE</sequence>
<evidence type="ECO:0000313" key="3">
    <source>
        <dbReference type="EMBL" id="OKL60214.1"/>
    </source>
</evidence>
<proteinExistence type="predicted"/>
<dbReference type="InterPro" id="IPR021858">
    <property type="entry name" value="Fun_TF"/>
</dbReference>
<evidence type="ECO:0000313" key="4">
    <source>
        <dbReference type="Proteomes" id="UP000214365"/>
    </source>
</evidence>
<dbReference type="STRING" id="1441469.A0A225APB5"/>
<evidence type="ECO:0008006" key="5">
    <source>
        <dbReference type="Google" id="ProtNLM"/>
    </source>
</evidence>
<dbReference type="Pfam" id="PF11951">
    <property type="entry name" value="Fungal_trans_2"/>
    <property type="match status" value="1"/>
</dbReference>